<dbReference type="EMBL" id="SJPQ01000002">
    <property type="protein sequence ID" value="TWT88476.1"/>
    <property type="molecule type" value="Genomic_DNA"/>
</dbReference>
<comment type="caution">
    <text evidence="3">The sequence shown here is derived from an EMBL/GenBank/DDBJ whole genome shotgun (WGS) entry which is preliminary data.</text>
</comment>
<evidence type="ECO:0000313" key="4">
    <source>
        <dbReference type="Proteomes" id="UP000315440"/>
    </source>
</evidence>
<feature type="transmembrane region" description="Helical" evidence="1">
    <location>
        <begin position="21"/>
        <end position="45"/>
    </location>
</feature>
<dbReference type="Pfam" id="PF07963">
    <property type="entry name" value="N_methyl"/>
    <property type="match status" value="1"/>
</dbReference>
<proteinExistence type="predicted"/>
<keyword evidence="1" id="KW-1133">Transmembrane helix</keyword>
<dbReference type="Proteomes" id="UP000315440">
    <property type="component" value="Unassembled WGS sequence"/>
</dbReference>
<dbReference type="NCBIfam" id="TIGR02532">
    <property type="entry name" value="IV_pilin_GFxxxE"/>
    <property type="match status" value="1"/>
</dbReference>
<keyword evidence="1" id="KW-0472">Membrane</keyword>
<gene>
    <name evidence="3" type="ORF">Mal64_19590</name>
</gene>
<organism evidence="3 4">
    <name type="scientific">Pseudobythopirellula maris</name>
    <dbReference type="NCBI Taxonomy" id="2527991"/>
    <lineage>
        <taxon>Bacteria</taxon>
        <taxon>Pseudomonadati</taxon>
        <taxon>Planctomycetota</taxon>
        <taxon>Planctomycetia</taxon>
        <taxon>Pirellulales</taxon>
        <taxon>Lacipirellulaceae</taxon>
        <taxon>Pseudobythopirellula</taxon>
    </lineage>
</organism>
<dbReference type="InterPro" id="IPR045584">
    <property type="entry name" value="Pilin-like"/>
</dbReference>
<sequence length="437" mass="46236">MVKGTNRRTMRGTNQERTSGFTLVELLVVIAIIGILVALLLPAAAKAREAARRAQCQNNLRQFGTGFLLFADRDAQGRLCSGASDYRRDGCMDTWGWVADLVNIGAARPSEMLCPTSPLRGSEKLNDLLGGIDTSDAKGGADAERLADGVCGSPTFAGVSGGSGSTFGGTEEATQERANLVARAFIAKGYNTNYAASWFFVRSAPKFDPASPDPTDPVTLTGTDLKGLGGSAGPLRIRILESSPIITSRVSLLGCAAPGDIDEAIAARDIEYGPSDPFAQGTEDSASYIQAGDLLAEAFNDGPAYFDPSDNSVRLIGEGISLKSQAAVESGDSGRINTVPLGETASAPNDVYMQDTRDWYAWHNGLVNVLFADASVKQFNDVNSDGFLNPGFPVPKGLTDTVYQGIGYRSDDVELPQTEIFNGVFLTGNTKRGAFED</sequence>
<dbReference type="AlphaFoldDB" id="A0A5C5ZN04"/>
<evidence type="ECO:0000313" key="3">
    <source>
        <dbReference type="EMBL" id="TWT88476.1"/>
    </source>
</evidence>
<dbReference type="RefSeq" id="WP_231993644.1">
    <property type="nucleotide sequence ID" value="NZ_SJPQ01000002.1"/>
</dbReference>
<dbReference type="SUPFAM" id="SSF54523">
    <property type="entry name" value="Pili subunits"/>
    <property type="match status" value="1"/>
</dbReference>
<feature type="domain" description="DUF1559" evidence="2">
    <location>
        <begin position="46"/>
        <end position="146"/>
    </location>
</feature>
<reference evidence="3 4" key="1">
    <citation type="submission" date="2019-02" db="EMBL/GenBank/DDBJ databases">
        <title>Deep-cultivation of Planctomycetes and their phenomic and genomic characterization uncovers novel biology.</title>
        <authorList>
            <person name="Wiegand S."/>
            <person name="Jogler M."/>
            <person name="Boedeker C."/>
            <person name="Pinto D."/>
            <person name="Vollmers J."/>
            <person name="Rivas-Marin E."/>
            <person name="Kohn T."/>
            <person name="Peeters S.H."/>
            <person name="Heuer A."/>
            <person name="Rast P."/>
            <person name="Oberbeckmann S."/>
            <person name="Bunk B."/>
            <person name="Jeske O."/>
            <person name="Meyerdierks A."/>
            <person name="Storesund J.E."/>
            <person name="Kallscheuer N."/>
            <person name="Luecker S."/>
            <person name="Lage O.M."/>
            <person name="Pohl T."/>
            <person name="Merkel B.J."/>
            <person name="Hornburger P."/>
            <person name="Mueller R.-W."/>
            <person name="Bruemmer F."/>
            <person name="Labrenz M."/>
            <person name="Spormann A.M."/>
            <person name="Op Den Camp H."/>
            <person name="Overmann J."/>
            <person name="Amann R."/>
            <person name="Jetten M.S.M."/>
            <person name="Mascher T."/>
            <person name="Medema M.H."/>
            <person name="Devos D.P."/>
            <person name="Kaster A.-K."/>
            <person name="Ovreas L."/>
            <person name="Rohde M."/>
            <person name="Galperin M.Y."/>
            <person name="Jogler C."/>
        </authorList>
    </citation>
    <scope>NUCLEOTIDE SEQUENCE [LARGE SCALE GENOMIC DNA]</scope>
    <source>
        <strain evidence="3 4">Mal64</strain>
    </source>
</reference>
<dbReference type="Pfam" id="PF07596">
    <property type="entry name" value="SBP_bac_10"/>
    <property type="match status" value="1"/>
</dbReference>
<evidence type="ECO:0000259" key="2">
    <source>
        <dbReference type="Pfam" id="PF07596"/>
    </source>
</evidence>
<dbReference type="PANTHER" id="PTHR30093:SF2">
    <property type="entry name" value="TYPE II SECRETION SYSTEM PROTEIN H"/>
    <property type="match status" value="1"/>
</dbReference>
<evidence type="ECO:0000256" key="1">
    <source>
        <dbReference type="SAM" id="Phobius"/>
    </source>
</evidence>
<dbReference type="InterPro" id="IPR011453">
    <property type="entry name" value="DUF1559"/>
</dbReference>
<dbReference type="PROSITE" id="PS00409">
    <property type="entry name" value="PROKAR_NTER_METHYL"/>
    <property type="match status" value="1"/>
</dbReference>
<protein>
    <recommendedName>
        <fullName evidence="2">DUF1559 domain-containing protein</fullName>
    </recommendedName>
</protein>
<dbReference type="PANTHER" id="PTHR30093">
    <property type="entry name" value="GENERAL SECRETION PATHWAY PROTEIN G"/>
    <property type="match status" value="1"/>
</dbReference>
<dbReference type="InterPro" id="IPR012902">
    <property type="entry name" value="N_methyl_site"/>
</dbReference>
<name>A0A5C5ZN04_9BACT</name>
<keyword evidence="4" id="KW-1185">Reference proteome</keyword>
<keyword evidence="1" id="KW-0812">Transmembrane</keyword>
<dbReference type="Gene3D" id="3.30.700.10">
    <property type="entry name" value="Glycoprotein, Type 4 Pilin"/>
    <property type="match status" value="1"/>
</dbReference>
<accession>A0A5C5ZN04</accession>